<reference evidence="1" key="1">
    <citation type="submission" date="2022-07" db="EMBL/GenBank/DDBJ databases">
        <title>Phylogenomic reconstructions and comparative analyses of Kickxellomycotina fungi.</title>
        <authorList>
            <person name="Reynolds N.K."/>
            <person name="Stajich J.E."/>
            <person name="Barry K."/>
            <person name="Grigoriev I.V."/>
            <person name="Crous P."/>
            <person name="Smith M.E."/>
        </authorList>
    </citation>
    <scope>NUCLEOTIDE SEQUENCE</scope>
    <source>
        <strain evidence="1">NRRL 5244</strain>
    </source>
</reference>
<comment type="caution">
    <text evidence="1">The sequence shown here is derived from an EMBL/GenBank/DDBJ whole genome shotgun (WGS) entry which is preliminary data.</text>
</comment>
<organism evidence="1 2">
    <name type="scientific">Linderina macrospora</name>
    <dbReference type="NCBI Taxonomy" id="4868"/>
    <lineage>
        <taxon>Eukaryota</taxon>
        <taxon>Fungi</taxon>
        <taxon>Fungi incertae sedis</taxon>
        <taxon>Zoopagomycota</taxon>
        <taxon>Kickxellomycotina</taxon>
        <taxon>Kickxellomycetes</taxon>
        <taxon>Kickxellales</taxon>
        <taxon>Kickxellaceae</taxon>
        <taxon>Linderina</taxon>
    </lineage>
</organism>
<evidence type="ECO:0000313" key="2">
    <source>
        <dbReference type="Proteomes" id="UP001150603"/>
    </source>
</evidence>
<dbReference type="Proteomes" id="UP001150603">
    <property type="component" value="Unassembled WGS sequence"/>
</dbReference>
<protein>
    <submittedName>
        <fullName evidence="1">CCR4-NOT core subunit cdc39</fullName>
    </submittedName>
</protein>
<gene>
    <name evidence="1" type="primary">CDC39_1</name>
    <name evidence="1" type="ORF">FBU59_002018</name>
</gene>
<evidence type="ECO:0000313" key="1">
    <source>
        <dbReference type="EMBL" id="KAJ1946480.1"/>
    </source>
</evidence>
<proteinExistence type="predicted"/>
<sequence>SGPAETAPAIPVTSAANAVPAAPIIPVSARSQETASYQQILFNWTRVCEHPAASETELTTLVQQLSQQVPLHDHGVSAAFFCANIESVVDFYDRSIAAARAGAGAGAGARAGGSTSGIGYQVADALAKLVVYLIKLGPKDSDGKADIDILRMFLSSIVLVIVQMHTTQPDVFSAHQRPLFRIMASLLHELNVCRRAGEPWCGSDRTREMAQAIGDSLALLNPSFVPGFSFSWLMLVSHRHFFPLLMQEKGLWPLASQLLAELIGFLQPFIVANQVVDSLKLLYRGMVCVILVVLHDYPEFLAEYALSLCNGIPTNCVQLRNLLLSAYPREMRLPEPLAPNLKIDLLPDVSRSPPIPFEYVSDLEKAELKDELVSYLKGEAPATAIKTMASRLFAKTSATEQQAVPSESCYSVKLINAFVLHAVVTITAMEDSAARETSQRMALDMIRQMLGEADAEASYLLVNAVANQLRFPSSHTYLCSRIVLALFSKSDERVREHIARALVERILVNRPFPWGLLVTLIELLRNPYYSFWDRPFTKRSPQITEILQAVAKSIHPIGTPTQHQAHGAEAANAANSAAQVAISQPPSHA</sequence>
<name>A0ACC1JCG5_9FUNG</name>
<feature type="non-terminal residue" evidence="1">
    <location>
        <position position="1"/>
    </location>
</feature>
<accession>A0ACC1JCG5</accession>
<dbReference type="EMBL" id="JANBPW010001041">
    <property type="protein sequence ID" value="KAJ1946480.1"/>
    <property type="molecule type" value="Genomic_DNA"/>
</dbReference>
<keyword evidence="2" id="KW-1185">Reference proteome</keyword>